<evidence type="ECO:0000313" key="2">
    <source>
        <dbReference type="Proteomes" id="UP000681526"/>
    </source>
</evidence>
<dbReference type="Proteomes" id="UP000681526">
    <property type="component" value="Unassembled WGS sequence"/>
</dbReference>
<organism evidence="1 2">
    <name type="scientific">Thermobacillus xylanilyticus</name>
    <dbReference type="NCBI Taxonomy" id="76633"/>
    <lineage>
        <taxon>Bacteria</taxon>
        <taxon>Bacillati</taxon>
        <taxon>Bacillota</taxon>
        <taxon>Bacilli</taxon>
        <taxon>Bacillales</taxon>
        <taxon>Paenibacillaceae</taxon>
        <taxon>Thermobacillus</taxon>
    </lineage>
</organism>
<dbReference type="EMBL" id="CAJRAY010000073">
    <property type="protein sequence ID" value="CAG5090356.1"/>
    <property type="molecule type" value="Genomic_DNA"/>
</dbReference>
<evidence type="ECO:0000313" key="1">
    <source>
        <dbReference type="EMBL" id="CAG5090356.1"/>
    </source>
</evidence>
<name>A0ABN7S419_THEXY</name>
<reference evidence="1 2" key="1">
    <citation type="submission" date="2021-04" db="EMBL/GenBank/DDBJ databases">
        <authorList>
            <person name="Rakotoarivonina H."/>
        </authorList>
    </citation>
    <scope>NUCLEOTIDE SEQUENCE [LARGE SCALE GENOMIC DNA]</scope>
    <source>
        <strain evidence="1 2">XE</strain>
    </source>
</reference>
<proteinExistence type="predicted"/>
<keyword evidence="2" id="KW-1185">Reference proteome</keyword>
<accession>A0ABN7S419</accession>
<sequence>MGTNENSAVMVEFSIIGECFPLSEITNKLQIEPTRAYSKGNSGKFNNSTFAA</sequence>
<gene>
    <name evidence="1" type="primary">txxe 2454</name>
    <name evidence="1" type="ORF">TXXE_14025</name>
</gene>
<protein>
    <submittedName>
        <fullName evidence="1">Uncharacterized protein</fullName>
    </submittedName>
</protein>
<comment type="caution">
    <text evidence="1">The sequence shown here is derived from an EMBL/GenBank/DDBJ whole genome shotgun (WGS) entry which is preliminary data.</text>
</comment>